<comment type="caution">
    <text evidence="2">The sequence shown here is derived from an EMBL/GenBank/DDBJ whole genome shotgun (WGS) entry which is preliminary data.</text>
</comment>
<gene>
    <name evidence="2" type="ORF">DMP07_07965</name>
</gene>
<keyword evidence="3" id="KW-1185">Reference proteome</keyword>
<feature type="compositionally biased region" description="Low complexity" evidence="1">
    <location>
        <begin position="1"/>
        <end position="19"/>
    </location>
</feature>
<evidence type="ECO:0008006" key="4">
    <source>
        <dbReference type="Google" id="ProtNLM"/>
    </source>
</evidence>
<name>A0A3N0ADQ8_9ACTN</name>
<reference evidence="3" key="1">
    <citation type="submission" date="2018-05" db="EMBL/GenBank/DDBJ databases">
        <title>Genome Sequencing of selected type strains of the family Eggerthellaceae.</title>
        <authorList>
            <person name="Danylec N."/>
            <person name="Stoll D.A."/>
            <person name="Doetsch A."/>
            <person name="Huch M."/>
        </authorList>
    </citation>
    <scope>NUCLEOTIDE SEQUENCE [LARGE SCALE GENOMIC DNA]</scope>
    <source>
        <strain evidence="3">DSM 17537</strain>
    </source>
</reference>
<evidence type="ECO:0000256" key="1">
    <source>
        <dbReference type="SAM" id="MobiDB-lite"/>
    </source>
</evidence>
<accession>A0A3N0ADQ8</accession>
<dbReference type="NCBIfam" id="NF040920">
    <property type="entry name" value="CD1871A_fam"/>
    <property type="match status" value="1"/>
</dbReference>
<evidence type="ECO:0000313" key="2">
    <source>
        <dbReference type="EMBL" id="RNL18874.1"/>
    </source>
</evidence>
<sequence length="68" mass="7349">MRRMATNNENRSENRAAASPSKRSLRVPAWAVVLAAAAVLIAFGVMQGDALDVWRKASLICYECIGIG</sequence>
<dbReference type="InterPro" id="IPR047708">
    <property type="entry name" value="CD1871A-like"/>
</dbReference>
<feature type="region of interest" description="Disordered" evidence="1">
    <location>
        <begin position="1"/>
        <end position="23"/>
    </location>
</feature>
<dbReference type="AlphaFoldDB" id="A0A3N0ADQ8"/>
<dbReference type="Proteomes" id="UP000267368">
    <property type="component" value="Unassembled WGS sequence"/>
</dbReference>
<evidence type="ECO:0000313" key="3">
    <source>
        <dbReference type="Proteomes" id="UP000267368"/>
    </source>
</evidence>
<protein>
    <recommendedName>
        <fullName evidence="4">Thioredoxin</fullName>
    </recommendedName>
</protein>
<proteinExistence type="predicted"/>
<dbReference type="EMBL" id="QICB01000007">
    <property type="protein sequence ID" value="RNL18874.1"/>
    <property type="molecule type" value="Genomic_DNA"/>
</dbReference>
<organism evidence="2 3">
    <name type="scientific">Slackia faecicanis</name>
    <dbReference type="NCBI Taxonomy" id="255723"/>
    <lineage>
        <taxon>Bacteria</taxon>
        <taxon>Bacillati</taxon>
        <taxon>Actinomycetota</taxon>
        <taxon>Coriobacteriia</taxon>
        <taxon>Eggerthellales</taxon>
        <taxon>Eggerthellaceae</taxon>
        <taxon>Slackia</taxon>
    </lineage>
</organism>